<dbReference type="GO" id="GO:0008270">
    <property type="term" value="F:zinc ion binding"/>
    <property type="evidence" value="ECO:0007669"/>
    <property type="project" value="TreeGrafter"/>
</dbReference>
<dbReference type="InterPro" id="IPR003141">
    <property type="entry name" value="Pol/His_phosphatase_N"/>
</dbReference>
<dbReference type="CDD" id="cd07437">
    <property type="entry name" value="PHP_HisPPase_Ycdx_like"/>
    <property type="match status" value="1"/>
</dbReference>
<dbReference type="Gene3D" id="3.20.20.140">
    <property type="entry name" value="Metal-dependent hydrolases"/>
    <property type="match status" value="1"/>
</dbReference>
<dbReference type="Pfam" id="PF02811">
    <property type="entry name" value="PHP"/>
    <property type="match status" value="1"/>
</dbReference>
<sequence>MNIVADTHTHTIASSHAYGTIIEMATYAAKHGLSCIAMTDHAPAMDDAAHVWHFFNLHLIPNYIEGVRVLTGAETNIIDYEGHIDLPEDLLKKMDWVVASFHPEAIKPGTVEQHTEAILGMLKNPYIDVFGHPGPNNFKFDYDYVVPKFKDSGKYIEFNASSFTFRAGAKENMRYVAKLCAKHGVEVVVNSDSHSPFNVGDVQIALDLLREVDFPPELIINTDLERFKRALSNRHIPVVY</sequence>
<keyword evidence="2" id="KW-0378">Hydrolase</keyword>
<name>A0A1C6GS92_9FIRM</name>
<dbReference type="EMBL" id="FMHG01000001">
    <property type="protein sequence ID" value="SCJ48128.1"/>
    <property type="molecule type" value="Genomic_DNA"/>
</dbReference>
<dbReference type="PANTHER" id="PTHR36928:SF1">
    <property type="entry name" value="PHOSPHATASE YCDX-RELATED"/>
    <property type="match status" value="1"/>
</dbReference>
<dbReference type="PANTHER" id="PTHR36928">
    <property type="entry name" value="PHOSPHATASE YCDX-RELATED"/>
    <property type="match status" value="1"/>
</dbReference>
<feature type="domain" description="Polymerase/histidinol phosphatase N-terminal" evidence="1">
    <location>
        <begin position="5"/>
        <end position="79"/>
    </location>
</feature>
<evidence type="ECO:0000313" key="2">
    <source>
        <dbReference type="EMBL" id="SCJ48128.1"/>
    </source>
</evidence>
<proteinExistence type="predicted"/>
<dbReference type="InterPro" id="IPR016195">
    <property type="entry name" value="Pol/histidinol_Pase-like"/>
</dbReference>
<dbReference type="EC" id="3.1.3.-" evidence="2"/>
<dbReference type="InterPro" id="IPR004013">
    <property type="entry name" value="PHP_dom"/>
</dbReference>
<organism evidence="2">
    <name type="scientific">uncultured Anaerotruncus sp</name>
    <dbReference type="NCBI Taxonomy" id="905011"/>
    <lineage>
        <taxon>Bacteria</taxon>
        <taxon>Bacillati</taxon>
        <taxon>Bacillota</taxon>
        <taxon>Clostridia</taxon>
        <taxon>Eubacteriales</taxon>
        <taxon>Oscillospiraceae</taxon>
        <taxon>Anaerotruncus</taxon>
        <taxon>environmental samples</taxon>
    </lineage>
</organism>
<dbReference type="AlphaFoldDB" id="A0A1C6GS92"/>
<accession>A0A1C6GS92</accession>
<dbReference type="SUPFAM" id="SSF89550">
    <property type="entry name" value="PHP domain-like"/>
    <property type="match status" value="1"/>
</dbReference>
<protein>
    <submittedName>
        <fullName evidence="2">Probable phosphatase YcdX</fullName>
        <ecNumber evidence="2">3.1.3.-</ecNumber>
    </submittedName>
</protein>
<dbReference type="GO" id="GO:0042578">
    <property type="term" value="F:phosphoric ester hydrolase activity"/>
    <property type="evidence" value="ECO:0007669"/>
    <property type="project" value="TreeGrafter"/>
</dbReference>
<dbReference type="InterPro" id="IPR050243">
    <property type="entry name" value="PHP_phosphatase"/>
</dbReference>
<reference evidence="2" key="1">
    <citation type="submission" date="2015-09" db="EMBL/GenBank/DDBJ databases">
        <authorList>
            <consortium name="Pathogen Informatics"/>
        </authorList>
    </citation>
    <scope>NUCLEOTIDE SEQUENCE</scope>
    <source>
        <strain evidence="2">2789STDY5834896</strain>
    </source>
</reference>
<dbReference type="GO" id="GO:0005829">
    <property type="term" value="C:cytosol"/>
    <property type="evidence" value="ECO:0007669"/>
    <property type="project" value="TreeGrafter"/>
</dbReference>
<gene>
    <name evidence="2" type="primary">ycdX</name>
    <name evidence="2" type="ORF">SAMEA3545359_00511</name>
</gene>
<dbReference type="SMART" id="SM00481">
    <property type="entry name" value="POLIIIAc"/>
    <property type="match status" value="1"/>
</dbReference>
<evidence type="ECO:0000259" key="1">
    <source>
        <dbReference type="SMART" id="SM00481"/>
    </source>
</evidence>
<dbReference type="NCBIfam" id="NF006702">
    <property type="entry name" value="PRK09248.1"/>
    <property type="match status" value="1"/>
</dbReference>